<dbReference type="GO" id="GO:0006487">
    <property type="term" value="P:protein N-linked glycosylation"/>
    <property type="evidence" value="ECO:0007669"/>
    <property type="project" value="TreeGrafter"/>
</dbReference>
<sequence>MNYEKQGFRGKKISVIVPAYKAEKFIVQSLRDINAILTEMGIDYEVICVDDGSPDKTFSSAKSFSTKIGESIKVLGYSTNMGKGHAVRYGMARAKGDIIGFVDAGFELDPNGLSMLLEHFEWYGADIIVGSKRHPASKVIYPWQRRILSFGYQMVVRMLFGLKIKDTQVGMKFFKREVLEKVLPRLLVKAFAFDVEILSVANYLGFNRIYEAPVNLKMKFGGGVSTVVSKGFIRTVFKMFWDTAAVFYRLRILHYYDDKNREKWITPNYLTLNPVRLKR</sequence>
<dbReference type="SUPFAM" id="SSF53448">
    <property type="entry name" value="Nucleotide-diphospho-sugar transferases"/>
    <property type="match status" value="1"/>
</dbReference>
<dbReference type="EMBL" id="MGGD01000016">
    <property type="protein sequence ID" value="OGM21215.1"/>
    <property type="molecule type" value="Genomic_DNA"/>
</dbReference>
<evidence type="ECO:0000313" key="2">
    <source>
        <dbReference type="EMBL" id="OGM21215.1"/>
    </source>
</evidence>
<dbReference type="Pfam" id="PF00535">
    <property type="entry name" value="Glycos_transf_2"/>
    <property type="match status" value="1"/>
</dbReference>
<dbReference type="InterPro" id="IPR001173">
    <property type="entry name" value="Glyco_trans_2-like"/>
</dbReference>
<evidence type="ECO:0000313" key="3">
    <source>
        <dbReference type="Proteomes" id="UP000176741"/>
    </source>
</evidence>
<protein>
    <recommendedName>
        <fullName evidence="1">Glycosyltransferase 2-like domain-containing protein</fullName>
    </recommendedName>
</protein>
<dbReference type="PANTHER" id="PTHR10859:SF91">
    <property type="entry name" value="DOLICHYL-PHOSPHATE BETA-GLUCOSYLTRANSFERASE"/>
    <property type="match status" value="1"/>
</dbReference>
<organism evidence="2 3">
    <name type="scientific">Candidatus Woesebacteria bacterium RIFCSPHIGHO2_01_FULL_38_26b</name>
    <dbReference type="NCBI Taxonomy" id="1802491"/>
    <lineage>
        <taxon>Bacteria</taxon>
        <taxon>Candidatus Woeseibacteriota</taxon>
    </lineage>
</organism>
<dbReference type="PANTHER" id="PTHR10859">
    <property type="entry name" value="GLYCOSYL TRANSFERASE"/>
    <property type="match status" value="1"/>
</dbReference>
<feature type="domain" description="Glycosyltransferase 2-like" evidence="1">
    <location>
        <begin position="14"/>
        <end position="182"/>
    </location>
</feature>
<dbReference type="InterPro" id="IPR029044">
    <property type="entry name" value="Nucleotide-diphossugar_trans"/>
</dbReference>
<accession>A0A1F7Y3U2</accession>
<gene>
    <name evidence="2" type="ORF">A2771_03600</name>
</gene>
<reference evidence="2 3" key="1">
    <citation type="journal article" date="2016" name="Nat. Commun.">
        <title>Thousands of microbial genomes shed light on interconnected biogeochemical processes in an aquifer system.</title>
        <authorList>
            <person name="Anantharaman K."/>
            <person name="Brown C.T."/>
            <person name="Hug L.A."/>
            <person name="Sharon I."/>
            <person name="Castelle C.J."/>
            <person name="Probst A.J."/>
            <person name="Thomas B.C."/>
            <person name="Singh A."/>
            <person name="Wilkins M.J."/>
            <person name="Karaoz U."/>
            <person name="Brodie E.L."/>
            <person name="Williams K.H."/>
            <person name="Hubbard S.S."/>
            <person name="Banfield J.F."/>
        </authorList>
    </citation>
    <scope>NUCLEOTIDE SEQUENCE [LARGE SCALE GENOMIC DNA]</scope>
</reference>
<dbReference type="Gene3D" id="3.90.550.10">
    <property type="entry name" value="Spore Coat Polysaccharide Biosynthesis Protein SpsA, Chain A"/>
    <property type="match status" value="1"/>
</dbReference>
<dbReference type="AlphaFoldDB" id="A0A1F7Y3U2"/>
<dbReference type="Proteomes" id="UP000176741">
    <property type="component" value="Unassembled WGS sequence"/>
</dbReference>
<comment type="caution">
    <text evidence="2">The sequence shown here is derived from an EMBL/GenBank/DDBJ whole genome shotgun (WGS) entry which is preliminary data.</text>
</comment>
<evidence type="ECO:0000259" key="1">
    <source>
        <dbReference type="Pfam" id="PF00535"/>
    </source>
</evidence>
<name>A0A1F7Y3U2_9BACT</name>
<proteinExistence type="predicted"/>